<keyword evidence="1" id="KW-0046">Antibiotic resistance</keyword>
<dbReference type="Pfam" id="PF13523">
    <property type="entry name" value="Acetyltransf_8"/>
    <property type="match status" value="1"/>
</dbReference>
<name>A0ABV2LER9_9BACL</name>
<keyword evidence="4" id="KW-1185">Reference proteome</keyword>
<evidence type="ECO:0000256" key="1">
    <source>
        <dbReference type="ARBA" id="ARBA00023251"/>
    </source>
</evidence>
<reference evidence="3 4" key="1">
    <citation type="submission" date="2024-06" db="EMBL/GenBank/DDBJ databases">
        <title>Genomic Encyclopedia of Type Strains, Phase IV (KMG-IV): sequencing the most valuable type-strain genomes for metagenomic binning, comparative biology and taxonomic classification.</title>
        <authorList>
            <person name="Goeker M."/>
        </authorList>
    </citation>
    <scope>NUCLEOTIDE SEQUENCE [LARGE SCALE GENOMIC DNA]</scope>
    <source>
        <strain evidence="3 4">DSM 100124</strain>
    </source>
</reference>
<evidence type="ECO:0000259" key="2">
    <source>
        <dbReference type="PROSITE" id="PS51186"/>
    </source>
</evidence>
<dbReference type="EC" id="2.3.1.82" evidence="3"/>
<organism evidence="3 4">
    <name type="scientific">Fictibacillus halophilus</name>
    <dbReference type="NCBI Taxonomy" id="1610490"/>
    <lineage>
        <taxon>Bacteria</taxon>
        <taxon>Bacillati</taxon>
        <taxon>Bacillota</taxon>
        <taxon>Bacilli</taxon>
        <taxon>Bacillales</taxon>
        <taxon>Fictibacillaceae</taxon>
        <taxon>Fictibacillus</taxon>
    </lineage>
</organism>
<accession>A0ABV2LER9</accession>
<protein>
    <submittedName>
        <fullName evidence="3">Aminoglycoside 6'-N-acetyltransferase</fullName>
        <ecNumber evidence="3">2.3.1.82</ecNumber>
    </submittedName>
</protein>
<dbReference type="InterPro" id="IPR016181">
    <property type="entry name" value="Acyl_CoA_acyltransferase"/>
</dbReference>
<evidence type="ECO:0000313" key="4">
    <source>
        <dbReference type="Proteomes" id="UP001549097"/>
    </source>
</evidence>
<keyword evidence="3" id="KW-0808">Transferase</keyword>
<dbReference type="EMBL" id="JBEPMP010000001">
    <property type="protein sequence ID" value="MET3727093.1"/>
    <property type="molecule type" value="Genomic_DNA"/>
</dbReference>
<dbReference type="SUPFAM" id="SSF55729">
    <property type="entry name" value="Acyl-CoA N-acyltransferases (Nat)"/>
    <property type="match status" value="1"/>
</dbReference>
<evidence type="ECO:0000313" key="3">
    <source>
        <dbReference type="EMBL" id="MET3727093.1"/>
    </source>
</evidence>
<dbReference type="GO" id="GO:0047663">
    <property type="term" value="F:aminoglycoside 6'-N-acetyltransferase activity"/>
    <property type="evidence" value="ECO:0007669"/>
    <property type="project" value="UniProtKB-EC"/>
</dbReference>
<proteinExistence type="predicted"/>
<keyword evidence="3" id="KW-0012">Acyltransferase</keyword>
<comment type="caution">
    <text evidence="3">The sequence shown here is derived from an EMBL/GenBank/DDBJ whole genome shotgun (WGS) entry which is preliminary data.</text>
</comment>
<dbReference type="PROSITE" id="PS51186">
    <property type="entry name" value="GNAT"/>
    <property type="match status" value="1"/>
</dbReference>
<sequence>MISKDNLLIRLMSVNDYKIMAKWLSDEKVLKYYEEPSSDLEMVIKKYEPRINGNHYVTPCIVEYKGNSIGYIQFYKVSKEKLEEYGYKANQLAFGIDQFIGETHLWGKGIGRLIIGLILEYINKIESSASIILDVKKTNERAIACYIKCGFNRIKDLDNEFMLMAYTPKIKLE</sequence>
<dbReference type="RefSeq" id="WP_198768329.1">
    <property type="nucleotide sequence ID" value="NZ_JAEACF010000001.1"/>
</dbReference>
<dbReference type="InterPro" id="IPR000182">
    <property type="entry name" value="GNAT_dom"/>
</dbReference>
<dbReference type="PANTHER" id="PTHR31438">
    <property type="entry name" value="LYSINE N-ACYLTRANSFERASE C17G9.06C-RELATED"/>
    <property type="match status" value="1"/>
</dbReference>
<dbReference type="Proteomes" id="UP001549097">
    <property type="component" value="Unassembled WGS sequence"/>
</dbReference>
<dbReference type="Gene3D" id="3.40.630.30">
    <property type="match status" value="1"/>
</dbReference>
<dbReference type="PANTHER" id="PTHR31438:SF1">
    <property type="entry name" value="LYSINE N-ACYLTRANSFERASE C17G9.06C-RELATED"/>
    <property type="match status" value="1"/>
</dbReference>
<feature type="domain" description="N-acetyltransferase" evidence="2">
    <location>
        <begin position="7"/>
        <end position="173"/>
    </location>
</feature>
<gene>
    <name evidence="3" type="ORF">ABID52_000674</name>
</gene>